<keyword evidence="5" id="KW-1185">Reference proteome</keyword>
<dbReference type="NCBIfam" id="TIGR03429">
    <property type="entry name" value="arom_pren_DMATS"/>
    <property type="match status" value="1"/>
</dbReference>
<dbReference type="Pfam" id="PF02668">
    <property type="entry name" value="TauD"/>
    <property type="match status" value="1"/>
</dbReference>
<dbReference type="Proteomes" id="UP000559256">
    <property type="component" value="Unassembled WGS sequence"/>
</dbReference>
<dbReference type="GO" id="GO:0016765">
    <property type="term" value="F:transferase activity, transferring alkyl or aryl (other than methyl) groups"/>
    <property type="evidence" value="ECO:0007669"/>
    <property type="project" value="InterPro"/>
</dbReference>
<gene>
    <name evidence="4" type="ORF">D9758_004564</name>
</gene>
<comment type="caution">
    <text evidence="4">The sequence shown here is derived from an EMBL/GenBank/DDBJ whole genome shotgun (WGS) entry which is preliminary data.</text>
</comment>
<evidence type="ECO:0000313" key="5">
    <source>
        <dbReference type="Proteomes" id="UP000559256"/>
    </source>
</evidence>
<evidence type="ECO:0000256" key="2">
    <source>
        <dbReference type="ARBA" id="ARBA00023002"/>
    </source>
</evidence>
<dbReference type="SFLD" id="SFLDG01162">
    <property type="entry name" value="I"/>
    <property type="match status" value="1"/>
</dbReference>
<dbReference type="PANTHER" id="PTHR37285:SF5">
    <property type="entry name" value="SPORE WALL MATURATION PROTEIN DIT1"/>
    <property type="match status" value="1"/>
</dbReference>
<dbReference type="Pfam" id="PF11991">
    <property type="entry name" value="Trp_DMAT"/>
    <property type="match status" value="1"/>
</dbReference>
<dbReference type="GO" id="GO:0009820">
    <property type="term" value="P:alkaloid metabolic process"/>
    <property type="evidence" value="ECO:0007669"/>
    <property type="project" value="InterPro"/>
</dbReference>
<dbReference type="Pfam" id="PF05141">
    <property type="entry name" value="DIT1_PvcA"/>
    <property type="match status" value="1"/>
</dbReference>
<evidence type="ECO:0000259" key="3">
    <source>
        <dbReference type="Pfam" id="PF02668"/>
    </source>
</evidence>
<dbReference type="InterPro" id="IPR003819">
    <property type="entry name" value="TauD/TfdA-like"/>
</dbReference>
<dbReference type="PANTHER" id="PTHR37285">
    <property type="entry name" value="SPORE WALL MATURATION PROTEIN DIT1"/>
    <property type="match status" value="1"/>
</dbReference>
<dbReference type="Gene3D" id="3.60.130.10">
    <property type="entry name" value="Clavaminate synthase-like"/>
    <property type="match status" value="1"/>
</dbReference>
<name>A0A8H5H0C6_9AGAR</name>
<dbReference type="GO" id="GO:0016491">
    <property type="term" value="F:oxidoreductase activity"/>
    <property type="evidence" value="ECO:0007669"/>
    <property type="project" value="UniProtKB-KW"/>
</dbReference>
<feature type="domain" description="TauD/TfdA-like" evidence="3">
    <location>
        <begin position="406"/>
        <end position="640"/>
    </location>
</feature>
<dbReference type="InterPro" id="IPR007817">
    <property type="entry name" value="Isocyanide_synthase_DIT1"/>
</dbReference>
<dbReference type="EMBL" id="JAACJM010000002">
    <property type="protein sequence ID" value="KAF5374381.1"/>
    <property type="molecule type" value="Genomic_DNA"/>
</dbReference>
<keyword evidence="2" id="KW-0560">Oxidoreductase</keyword>
<organism evidence="4 5">
    <name type="scientific">Tetrapyrgos nigripes</name>
    <dbReference type="NCBI Taxonomy" id="182062"/>
    <lineage>
        <taxon>Eukaryota</taxon>
        <taxon>Fungi</taxon>
        <taxon>Dikarya</taxon>
        <taxon>Basidiomycota</taxon>
        <taxon>Agaricomycotina</taxon>
        <taxon>Agaricomycetes</taxon>
        <taxon>Agaricomycetidae</taxon>
        <taxon>Agaricales</taxon>
        <taxon>Marasmiineae</taxon>
        <taxon>Marasmiaceae</taxon>
        <taxon>Tetrapyrgos</taxon>
    </lineage>
</organism>
<dbReference type="InterPro" id="IPR042098">
    <property type="entry name" value="TauD-like_sf"/>
</dbReference>
<sequence length="1150" mass="130189">MTVCVPPSEFPRPPSKIIKLDSNGKPTGTAPAAVVGKSNRPWWFTSGLPDKAARLTEVVSHYLFLDGKDNRFEMRGRHYLYNVLSRYVQKEEKIELVFPGFPFKSPSAQKVLGRLPDLGEELLLHRLEALAAAIEDDYAPGAVVHIVSDGIVYGELLGQDDASVYLYNAELRKICVESNLNHITFVRLADLIQSDVVSVDSNEMTLEEYVRYAPIIRSQFLAHDISCYNIEDSIRNDSGVLKTYRGYLKFLELDLEGTSVMMDPNGNPLSGKQKDKIRRQLAKKMIVHGTKFSDLVRVKFPSCVRLSCHEHPNEGPKFALNLFPGAKMSATPWHNVIYEAADGRVQIGPLQSFDEKNYEIVSKHGRPYYIREKSTVYSFGSQLDTQISFTRNFPFGLTISCSPSDSLSLNDLPMNKLRTLMAMHSCVLLRGFSKVDREDFIKKSEELGPILRWPAYGAIFELKENPDWDVNSSLTCEAMPMHYDGVFKTKTDGHGRITNDPPQLQVFQCIQAPGHQEGGQTLLTNTAEILRYGVTPLQKELLASKKWTVFTPQNTVFGGDHFKLPLVTQNELTGHEILRWHDPWPQWVTKFKATNVGISDATREEEAKIVDLLSDLLYDRRFCLAHTWETGDFLIADNVETHTKSFPFAMTPPASSEAPIKSLLKSVWRPDASLEDNVKALVRALHGGSLPDIKPSHSKEQTGLKLFDILADILIDDQSEQSYFHWRKVVLPFAQMLDTSNYPLPIQCAFVLFVYARVVPFLGPDAFTLPPSIMTLDGSPIETSWIIPSSNLKEATSGDKPNRNVRFAIEPRDPKTGQFHKGARMLDYYVSTLGNFGGMVKIEEDGMLWRRKIERFMFPEDEDSQSAELGEEVLPGSRFMLGMDFSPLGNIVLKAYYVTIRVPPWDPTSPPLNTQSPVFIGDLDLSPLRKLTQDLDPSLAQPFDLLMEYTNSIDKELRPAFEIVATDCLTPSKNRLKIYCRTMKGTSWDDAKSGFTLGGRLKGPEMEKAVKVLETLWDTMFPNAVENHSQPLERSKDVVKAERNIHPLGGLLYYYEFVPGQNLVFPKVYLPIRVYSTNDLSVCEALERFYRRIGLTEHLPEGWFVREVSKAYSHRPLDTPGKAIQTYLTFSMKKHGWELTSYFSPEVWLN</sequence>
<reference evidence="4 5" key="1">
    <citation type="journal article" date="2020" name="ISME J.">
        <title>Uncovering the hidden diversity of litter-decomposition mechanisms in mushroom-forming fungi.</title>
        <authorList>
            <person name="Floudas D."/>
            <person name="Bentzer J."/>
            <person name="Ahren D."/>
            <person name="Johansson T."/>
            <person name="Persson P."/>
            <person name="Tunlid A."/>
        </authorList>
    </citation>
    <scope>NUCLEOTIDE SEQUENCE [LARGE SCALE GENOMIC DNA]</scope>
    <source>
        <strain evidence="4 5">CBS 291.85</strain>
    </source>
</reference>
<proteinExistence type="predicted"/>
<keyword evidence="1" id="KW-0808">Transferase</keyword>
<dbReference type="SFLD" id="SFLDS00036">
    <property type="entry name" value="Aromatic_Prenyltransferase"/>
    <property type="match status" value="1"/>
</dbReference>
<dbReference type="OrthoDB" id="3354387at2759"/>
<protein>
    <recommendedName>
        <fullName evidence="3">TauD/TfdA-like domain-containing protein</fullName>
    </recommendedName>
</protein>
<dbReference type="SUPFAM" id="SSF51197">
    <property type="entry name" value="Clavaminate synthase-like"/>
    <property type="match status" value="1"/>
</dbReference>
<dbReference type="InterPro" id="IPR017795">
    <property type="entry name" value="ABBA_NscD-like"/>
</dbReference>
<accession>A0A8H5H0C6</accession>
<dbReference type="InterPro" id="IPR033964">
    <property type="entry name" value="ABBA"/>
</dbReference>
<dbReference type="AlphaFoldDB" id="A0A8H5H0C6"/>
<evidence type="ECO:0000256" key="1">
    <source>
        <dbReference type="ARBA" id="ARBA00022679"/>
    </source>
</evidence>
<evidence type="ECO:0000313" key="4">
    <source>
        <dbReference type="EMBL" id="KAF5374381.1"/>
    </source>
</evidence>
<dbReference type="CDD" id="cd13929">
    <property type="entry name" value="PT-DMATS_CymD"/>
    <property type="match status" value="1"/>
</dbReference>